<dbReference type="EMBL" id="SDWV01000016">
    <property type="protein sequence ID" value="RYC07245.1"/>
    <property type="molecule type" value="Genomic_DNA"/>
</dbReference>
<proteinExistence type="predicted"/>
<dbReference type="AlphaFoldDB" id="A0A4Q2SNH8"/>
<dbReference type="Pfam" id="PF02161">
    <property type="entry name" value="Prog_receptor"/>
    <property type="match status" value="1"/>
</dbReference>
<reference evidence="1 2" key="1">
    <citation type="submission" date="2019-01" db="EMBL/GenBank/DDBJ databases">
        <title>Novel species of Nocardioides.</title>
        <authorList>
            <person name="Liu Q."/>
            <person name="X Y.-H."/>
        </authorList>
    </citation>
    <scope>NUCLEOTIDE SEQUENCE [LARGE SCALE GENOMIC DNA]</scope>
    <source>
        <strain evidence="1 2">HLT2-9</strain>
    </source>
</reference>
<dbReference type="GO" id="GO:0003677">
    <property type="term" value="F:DNA binding"/>
    <property type="evidence" value="ECO:0007669"/>
    <property type="project" value="InterPro"/>
</dbReference>
<dbReference type="GO" id="GO:0003707">
    <property type="term" value="F:nuclear steroid receptor activity"/>
    <property type="evidence" value="ECO:0007669"/>
    <property type="project" value="InterPro"/>
</dbReference>
<dbReference type="Proteomes" id="UP000291101">
    <property type="component" value="Unassembled WGS sequence"/>
</dbReference>
<evidence type="ECO:0000313" key="1">
    <source>
        <dbReference type="EMBL" id="RYC07245.1"/>
    </source>
</evidence>
<organism evidence="1 2">
    <name type="scientific">Nocardioides zhouii</name>
    <dbReference type="NCBI Taxonomy" id="1168729"/>
    <lineage>
        <taxon>Bacteria</taxon>
        <taxon>Bacillati</taxon>
        <taxon>Actinomycetota</taxon>
        <taxon>Actinomycetes</taxon>
        <taxon>Propionibacteriales</taxon>
        <taxon>Nocardioidaceae</taxon>
        <taxon>Nocardioides</taxon>
    </lineage>
</organism>
<sequence>MGHATGDGELAARRRATRAGTHAALGLGRRAALSGLNARQPQDLVDDVGQRTGGVDRRAGGGEVLAGRVHPEHQLALLGPGAELVQGACVEPLEQRVAVDLEEKDLVEEVDEGGVVARASTEERDGLAPVGGQLAYAGDVPDVVLVVEAGQRLARDRVALVGQDAVAVHDMVPAPLELGRHRRLPGGRDALDQVVAHAHPSSIKHCQRNPALLADGAVGSA</sequence>
<protein>
    <submittedName>
        <fullName evidence="1">Uncharacterized protein</fullName>
    </submittedName>
</protein>
<accession>A0A4Q2SNH8</accession>
<keyword evidence="2" id="KW-1185">Reference proteome</keyword>
<dbReference type="InterPro" id="IPR000128">
    <property type="entry name" value="Progest_rcpt"/>
</dbReference>
<evidence type="ECO:0000313" key="2">
    <source>
        <dbReference type="Proteomes" id="UP000291101"/>
    </source>
</evidence>
<dbReference type="GO" id="GO:0005496">
    <property type="term" value="F:steroid binding"/>
    <property type="evidence" value="ECO:0007669"/>
    <property type="project" value="InterPro"/>
</dbReference>
<gene>
    <name evidence="1" type="ORF">EUA94_15275</name>
</gene>
<comment type="caution">
    <text evidence="1">The sequence shown here is derived from an EMBL/GenBank/DDBJ whole genome shotgun (WGS) entry which is preliminary data.</text>
</comment>
<name>A0A4Q2SNH8_9ACTN</name>